<dbReference type="InterPro" id="IPR038637">
    <property type="entry name" value="NPCBM_sf"/>
</dbReference>
<evidence type="ECO:0000313" key="3">
    <source>
        <dbReference type="Proteomes" id="UP000318081"/>
    </source>
</evidence>
<dbReference type="Proteomes" id="UP000318081">
    <property type="component" value="Chromosome"/>
</dbReference>
<dbReference type="SUPFAM" id="SSF49785">
    <property type="entry name" value="Galactose-binding domain-like"/>
    <property type="match status" value="1"/>
</dbReference>
<proteinExistence type="predicted"/>
<evidence type="ECO:0000313" key="2">
    <source>
        <dbReference type="EMBL" id="QDV86755.1"/>
    </source>
</evidence>
<gene>
    <name evidence="2" type="ORF">TBK1r_57750</name>
</gene>
<dbReference type="Pfam" id="PF08305">
    <property type="entry name" value="NPCBM"/>
    <property type="match status" value="1"/>
</dbReference>
<dbReference type="RefSeq" id="WP_145218130.1">
    <property type="nucleotide sequence ID" value="NZ_CP036432.1"/>
</dbReference>
<dbReference type="Gene3D" id="2.60.120.1060">
    <property type="entry name" value="NPCBM/NEW2 domain"/>
    <property type="match status" value="1"/>
</dbReference>
<keyword evidence="3" id="KW-1185">Reference proteome</keyword>
<protein>
    <submittedName>
        <fullName evidence="2">NPCBM/NEW2 domain protein</fullName>
    </submittedName>
</protein>
<evidence type="ECO:0000259" key="1">
    <source>
        <dbReference type="Pfam" id="PF08305"/>
    </source>
</evidence>
<dbReference type="InterPro" id="IPR008979">
    <property type="entry name" value="Galactose-bd-like_sf"/>
</dbReference>
<name>A0ABX5Y0R2_9BACT</name>
<reference evidence="2 3" key="1">
    <citation type="submission" date="2019-02" db="EMBL/GenBank/DDBJ databases">
        <title>Deep-cultivation of Planctomycetes and their phenomic and genomic characterization uncovers novel biology.</title>
        <authorList>
            <person name="Wiegand S."/>
            <person name="Jogler M."/>
            <person name="Boedeker C."/>
            <person name="Pinto D."/>
            <person name="Vollmers J."/>
            <person name="Rivas-Marin E."/>
            <person name="Kohn T."/>
            <person name="Peeters S.H."/>
            <person name="Heuer A."/>
            <person name="Rast P."/>
            <person name="Oberbeckmann S."/>
            <person name="Bunk B."/>
            <person name="Jeske O."/>
            <person name="Meyerdierks A."/>
            <person name="Storesund J.E."/>
            <person name="Kallscheuer N."/>
            <person name="Luecker S."/>
            <person name="Lage O.M."/>
            <person name="Pohl T."/>
            <person name="Merkel B.J."/>
            <person name="Hornburger P."/>
            <person name="Mueller R.-W."/>
            <person name="Bruemmer F."/>
            <person name="Labrenz M."/>
            <person name="Spormann A.M."/>
            <person name="Op den Camp H."/>
            <person name="Overmann J."/>
            <person name="Amann R."/>
            <person name="Jetten M.S.M."/>
            <person name="Mascher T."/>
            <person name="Medema M.H."/>
            <person name="Devos D.P."/>
            <person name="Kaster A.-K."/>
            <person name="Ovreas L."/>
            <person name="Rohde M."/>
            <person name="Galperin M.Y."/>
            <person name="Jogler C."/>
        </authorList>
    </citation>
    <scope>NUCLEOTIDE SEQUENCE [LARGE SCALE GENOMIC DNA]</scope>
    <source>
        <strain evidence="2 3">TBK1r</strain>
    </source>
</reference>
<dbReference type="InterPro" id="IPR013222">
    <property type="entry name" value="Glyco_hyd_98_carb-bd"/>
</dbReference>
<organism evidence="2 3">
    <name type="scientific">Stieleria magnilauensis</name>
    <dbReference type="NCBI Taxonomy" id="2527963"/>
    <lineage>
        <taxon>Bacteria</taxon>
        <taxon>Pseudomonadati</taxon>
        <taxon>Planctomycetota</taxon>
        <taxon>Planctomycetia</taxon>
        <taxon>Pirellulales</taxon>
        <taxon>Pirellulaceae</taxon>
        <taxon>Stieleria</taxon>
    </lineage>
</organism>
<sequence>MKLFPWLPAISCAAVVGTAVFGAALLVLAFASPVQATEVQIELSSGEIVSGQWAGTTASSLQLHDGSSLRKLPADQVVTLKLAAPQETSAGPTINVTLTNGSSLFAQDVSMDDTTVKIEPRRQSAINVPINQVRSIRFRQGGPATDPQWFGLEDKEQRSDLMVIRRGNDQLDPIEGVVVGLDPQNLLFELDGDKIEAPRDRLEGVFLRSAASSDARAAVKVSDIFGSTFLVARLEPSDATDAIEILLPGQVRHRIALDQIQRITWSSGRVMLARESPASNGMSPLLQTKLPTSLMTEWFGPAAEGEDLVMVAGGNAEYRVEPGFQTLAGSVGRDKLVSAGGTVTVRVVVDGQVQWEQSLTDSSSKGFRVPVAGANRVRLEALAGDDGDVGDQVRFLKPRLIK</sequence>
<dbReference type="EMBL" id="CP036432">
    <property type="protein sequence ID" value="QDV86755.1"/>
    <property type="molecule type" value="Genomic_DNA"/>
</dbReference>
<accession>A0ABX5Y0R2</accession>
<feature type="domain" description="Glycosyl hydrolase family 98 putative carbohydrate-binding module" evidence="1">
    <location>
        <begin position="309"/>
        <end position="400"/>
    </location>
</feature>